<name>A0A7Y9DXL8_9PSEU</name>
<gene>
    <name evidence="2" type="ORF">BJ983_003516</name>
</gene>
<dbReference type="EMBL" id="JACCBN010000001">
    <property type="protein sequence ID" value="NYD37414.1"/>
    <property type="molecule type" value="Genomic_DNA"/>
</dbReference>
<dbReference type="Pfam" id="PF05800">
    <property type="entry name" value="GvpO"/>
    <property type="match status" value="1"/>
</dbReference>
<accession>A0A7Y9DXL8</accession>
<keyword evidence="3" id="KW-1185">Reference proteome</keyword>
<evidence type="ECO:0000313" key="2">
    <source>
        <dbReference type="EMBL" id="NYD37414.1"/>
    </source>
</evidence>
<dbReference type="RefSeq" id="WP_179794976.1">
    <property type="nucleotide sequence ID" value="NZ_BAABHP010000025.1"/>
</dbReference>
<dbReference type="GO" id="GO:0031412">
    <property type="term" value="P:gas vesicle organization"/>
    <property type="evidence" value="ECO:0007669"/>
    <property type="project" value="InterPro"/>
</dbReference>
<dbReference type="InterPro" id="IPR008634">
    <property type="entry name" value="Gas-vesicle_GvpO"/>
</dbReference>
<evidence type="ECO:0008006" key="4">
    <source>
        <dbReference type="Google" id="ProtNLM"/>
    </source>
</evidence>
<comment type="caution">
    <text evidence="2">The sequence shown here is derived from an EMBL/GenBank/DDBJ whole genome shotgun (WGS) entry which is preliminary data.</text>
</comment>
<protein>
    <recommendedName>
        <fullName evidence="4">Gas vesicle protein GvpO</fullName>
    </recommendedName>
</protein>
<evidence type="ECO:0000256" key="1">
    <source>
        <dbReference type="SAM" id="MobiDB-lite"/>
    </source>
</evidence>
<dbReference type="Proteomes" id="UP000535890">
    <property type="component" value="Unassembled WGS sequence"/>
</dbReference>
<organism evidence="2 3">
    <name type="scientific">Actinomycetospora corticicola</name>
    <dbReference type="NCBI Taxonomy" id="663602"/>
    <lineage>
        <taxon>Bacteria</taxon>
        <taxon>Bacillati</taxon>
        <taxon>Actinomycetota</taxon>
        <taxon>Actinomycetes</taxon>
        <taxon>Pseudonocardiales</taxon>
        <taxon>Pseudonocardiaceae</taxon>
        <taxon>Actinomycetospora</taxon>
    </lineage>
</organism>
<evidence type="ECO:0000313" key="3">
    <source>
        <dbReference type="Proteomes" id="UP000535890"/>
    </source>
</evidence>
<feature type="region of interest" description="Disordered" evidence="1">
    <location>
        <begin position="1"/>
        <end position="36"/>
    </location>
</feature>
<dbReference type="AlphaFoldDB" id="A0A7Y9DXL8"/>
<proteinExistence type="predicted"/>
<sequence length="118" mass="13078">MSESAARRTTSGSETRHRRAAPSREDGNRSPAPGGREVLDAVRDLADDLGWQSEAVAGLRRTADGWTATVDVVETSRVPSTTDVIGVYEIDLDDRADMLGFRRLRHYIRGRGDNDRDH</sequence>
<reference evidence="2 3" key="1">
    <citation type="submission" date="2020-07" db="EMBL/GenBank/DDBJ databases">
        <title>Sequencing the genomes of 1000 actinobacteria strains.</title>
        <authorList>
            <person name="Klenk H.-P."/>
        </authorList>
    </citation>
    <scope>NUCLEOTIDE SEQUENCE [LARGE SCALE GENOMIC DNA]</scope>
    <source>
        <strain evidence="2 3">DSM 45772</strain>
    </source>
</reference>
<feature type="compositionally biased region" description="Polar residues" evidence="1">
    <location>
        <begin position="1"/>
        <end position="13"/>
    </location>
</feature>